<dbReference type="PROSITE" id="PS00216">
    <property type="entry name" value="SUGAR_TRANSPORT_1"/>
    <property type="match status" value="1"/>
</dbReference>
<keyword evidence="5 7" id="KW-1133">Transmembrane helix</keyword>
<feature type="transmembrane region" description="Helical" evidence="7">
    <location>
        <begin position="21"/>
        <end position="40"/>
    </location>
</feature>
<evidence type="ECO:0000313" key="9">
    <source>
        <dbReference type="EMBL" id="NKQ51463.1"/>
    </source>
</evidence>
<keyword evidence="4 7" id="KW-0812">Transmembrane</keyword>
<dbReference type="PANTHER" id="PTHR23517:SF13">
    <property type="entry name" value="MAJOR FACILITATOR SUPERFAMILY MFS_1"/>
    <property type="match status" value="1"/>
</dbReference>
<dbReference type="InterPro" id="IPR020846">
    <property type="entry name" value="MFS_dom"/>
</dbReference>
<dbReference type="Gene3D" id="1.20.1250.20">
    <property type="entry name" value="MFS general substrate transporter like domains"/>
    <property type="match status" value="1"/>
</dbReference>
<feature type="transmembrane region" description="Helical" evidence="7">
    <location>
        <begin position="118"/>
        <end position="136"/>
    </location>
</feature>
<dbReference type="InterPro" id="IPR005829">
    <property type="entry name" value="Sugar_transporter_CS"/>
</dbReference>
<feature type="transmembrane region" description="Helical" evidence="7">
    <location>
        <begin position="178"/>
        <end position="198"/>
    </location>
</feature>
<dbReference type="Proteomes" id="UP000715441">
    <property type="component" value="Unassembled WGS sequence"/>
</dbReference>
<gene>
    <name evidence="9" type="ORF">HFP15_01045</name>
</gene>
<evidence type="ECO:0000256" key="5">
    <source>
        <dbReference type="ARBA" id="ARBA00022989"/>
    </source>
</evidence>
<evidence type="ECO:0000256" key="2">
    <source>
        <dbReference type="ARBA" id="ARBA00022448"/>
    </source>
</evidence>
<evidence type="ECO:0000256" key="1">
    <source>
        <dbReference type="ARBA" id="ARBA00004651"/>
    </source>
</evidence>
<evidence type="ECO:0000313" key="10">
    <source>
        <dbReference type="Proteomes" id="UP000715441"/>
    </source>
</evidence>
<evidence type="ECO:0000259" key="8">
    <source>
        <dbReference type="PROSITE" id="PS50850"/>
    </source>
</evidence>
<dbReference type="Pfam" id="PF07690">
    <property type="entry name" value="MFS_1"/>
    <property type="match status" value="1"/>
</dbReference>
<dbReference type="PANTHER" id="PTHR23517">
    <property type="entry name" value="RESISTANCE PROTEIN MDTM, PUTATIVE-RELATED-RELATED"/>
    <property type="match status" value="1"/>
</dbReference>
<sequence length="406" mass="40261">MSESSPVAIVADPAPRRLSHPTAFGAVAAVIVLFLAASSAPSPLYVVYQQQWHFSATTLTAVFAVYVLGLLAALLVLGRLSDHLGRRPVLAAAIALEAVSLVLFLLAGNVAVLYLARLLQGIATGAAITTLGAALVDLDPPHASGRAGVVNGVTPTAGLALGSLGCGVLVEYGPAPTHLTYAVLLAATVVAAAAVAAMPETSARRPGAATSLIPRLAVPEYSRAGFYALVPIMIAAWALGGLYLSLGPSVAASVFGLSSHLIGGLVVTALCGTGAVTTFALRKRPTGQVLRTGASLLAGGTAVTLAGIAAGAVALGIAGTVLAGVGFGASALAMFGSLAQLARPAERGALFAVGYLVSYLALSVPAVIAGFATTAAGLRPTAIAYGGVIIALGLTALVLHVRATSR</sequence>
<reference evidence="9 10" key="1">
    <citation type="submission" date="2020-04" db="EMBL/GenBank/DDBJ databases">
        <title>Novel species.</title>
        <authorList>
            <person name="Teo W.F.A."/>
            <person name="Lipun K."/>
            <person name="Srisuk N."/>
            <person name="Duangmal K."/>
        </authorList>
    </citation>
    <scope>NUCLEOTIDE SEQUENCE [LARGE SCALE GENOMIC DNA]</scope>
    <source>
        <strain evidence="9 10">K13G38</strain>
    </source>
</reference>
<comment type="subcellular location">
    <subcellularLocation>
        <location evidence="1">Cell membrane</location>
        <topology evidence="1">Multi-pass membrane protein</topology>
    </subcellularLocation>
</comment>
<dbReference type="RefSeq" id="WP_168510386.1">
    <property type="nucleotide sequence ID" value="NZ_JAAXLS010000001.1"/>
</dbReference>
<feature type="transmembrane region" description="Helical" evidence="7">
    <location>
        <begin position="382"/>
        <end position="401"/>
    </location>
</feature>
<dbReference type="PROSITE" id="PS50850">
    <property type="entry name" value="MFS"/>
    <property type="match status" value="1"/>
</dbReference>
<keyword evidence="10" id="KW-1185">Reference proteome</keyword>
<feature type="transmembrane region" description="Helical" evidence="7">
    <location>
        <begin position="52"/>
        <end position="77"/>
    </location>
</feature>
<feature type="transmembrane region" description="Helical" evidence="7">
    <location>
        <begin position="293"/>
        <end position="315"/>
    </location>
</feature>
<name>A0ABX1IVH9_9PSEU</name>
<organism evidence="9 10">
    <name type="scientific">Amycolatopsis acididurans</name>
    <dbReference type="NCBI Taxonomy" id="2724524"/>
    <lineage>
        <taxon>Bacteria</taxon>
        <taxon>Bacillati</taxon>
        <taxon>Actinomycetota</taxon>
        <taxon>Actinomycetes</taxon>
        <taxon>Pseudonocardiales</taxon>
        <taxon>Pseudonocardiaceae</taxon>
        <taxon>Amycolatopsis</taxon>
    </lineage>
</organism>
<feature type="transmembrane region" description="Helical" evidence="7">
    <location>
        <begin position="224"/>
        <end position="246"/>
    </location>
</feature>
<feature type="transmembrane region" description="Helical" evidence="7">
    <location>
        <begin position="258"/>
        <end position="281"/>
    </location>
</feature>
<feature type="domain" description="Major facilitator superfamily (MFS) profile" evidence="8">
    <location>
        <begin position="22"/>
        <end position="405"/>
    </location>
</feature>
<evidence type="ECO:0000256" key="6">
    <source>
        <dbReference type="ARBA" id="ARBA00023136"/>
    </source>
</evidence>
<dbReference type="InterPro" id="IPR011701">
    <property type="entry name" value="MFS"/>
</dbReference>
<dbReference type="SUPFAM" id="SSF103473">
    <property type="entry name" value="MFS general substrate transporter"/>
    <property type="match status" value="1"/>
</dbReference>
<feature type="transmembrane region" description="Helical" evidence="7">
    <location>
        <begin position="349"/>
        <end position="376"/>
    </location>
</feature>
<feature type="transmembrane region" description="Helical" evidence="7">
    <location>
        <begin position="321"/>
        <end position="342"/>
    </location>
</feature>
<protein>
    <submittedName>
        <fullName evidence="9">MFS transporter</fullName>
    </submittedName>
</protein>
<evidence type="ECO:0000256" key="7">
    <source>
        <dbReference type="SAM" id="Phobius"/>
    </source>
</evidence>
<keyword evidence="2" id="KW-0813">Transport</keyword>
<feature type="transmembrane region" description="Helical" evidence="7">
    <location>
        <begin position="89"/>
        <end position="112"/>
    </location>
</feature>
<accession>A0ABX1IVH9</accession>
<evidence type="ECO:0000256" key="3">
    <source>
        <dbReference type="ARBA" id="ARBA00022475"/>
    </source>
</evidence>
<keyword evidence="6 7" id="KW-0472">Membrane</keyword>
<dbReference type="InterPro" id="IPR050171">
    <property type="entry name" value="MFS_Transporters"/>
</dbReference>
<evidence type="ECO:0000256" key="4">
    <source>
        <dbReference type="ARBA" id="ARBA00022692"/>
    </source>
</evidence>
<keyword evidence="3" id="KW-1003">Cell membrane</keyword>
<proteinExistence type="predicted"/>
<dbReference type="EMBL" id="JAAXLS010000001">
    <property type="protein sequence ID" value="NKQ51463.1"/>
    <property type="molecule type" value="Genomic_DNA"/>
</dbReference>
<dbReference type="InterPro" id="IPR036259">
    <property type="entry name" value="MFS_trans_sf"/>
</dbReference>
<comment type="caution">
    <text evidence="9">The sequence shown here is derived from an EMBL/GenBank/DDBJ whole genome shotgun (WGS) entry which is preliminary data.</text>
</comment>